<evidence type="ECO:0000256" key="1">
    <source>
        <dbReference type="SAM" id="MobiDB-lite"/>
    </source>
</evidence>
<organism evidence="2 3">
    <name type="scientific">Laodelphax striatellus</name>
    <name type="common">Small brown planthopper</name>
    <name type="synonym">Delphax striatella</name>
    <dbReference type="NCBI Taxonomy" id="195883"/>
    <lineage>
        <taxon>Eukaryota</taxon>
        <taxon>Metazoa</taxon>
        <taxon>Ecdysozoa</taxon>
        <taxon>Arthropoda</taxon>
        <taxon>Hexapoda</taxon>
        <taxon>Insecta</taxon>
        <taxon>Pterygota</taxon>
        <taxon>Neoptera</taxon>
        <taxon>Paraneoptera</taxon>
        <taxon>Hemiptera</taxon>
        <taxon>Auchenorrhyncha</taxon>
        <taxon>Fulgoroidea</taxon>
        <taxon>Delphacidae</taxon>
        <taxon>Criomorphinae</taxon>
        <taxon>Laodelphax</taxon>
    </lineage>
</organism>
<keyword evidence="3" id="KW-1185">Reference proteome</keyword>
<comment type="caution">
    <text evidence="2">The sequence shown here is derived from an EMBL/GenBank/DDBJ whole genome shotgun (WGS) entry which is preliminary data.</text>
</comment>
<proteinExistence type="predicted"/>
<accession>A0A482XQQ6</accession>
<evidence type="ECO:0000313" key="3">
    <source>
        <dbReference type="Proteomes" id="UP000291343"/>
    </source>
</evidence>
<feature type="region of interest" description="Disordered" evidence="1">
    <location>
        <begin position="1"/>
        <end position="33"/>
    </location>
</feature>
<dbReference type="InParanoid" id="A0A482XQQ6"/>
<gene>
    <name evidence="2" type="ORF">LSTR_LSTR006032</name>
</gene>
<feature type="compositionally biased region" description="Polar residues" evidence="1">
    <location>
        <begin position="15"/>
        <end position="25"/>
    </location>
</feature>
<dbReference type="EMBL" id="QKKF02003370">
    <property type="protein sequence ID" value="RZF47768.1"/>
    <property type="molecule type" value="Genomic_DNA"/>
</dbReference>
<dbReference type="Proteomes" id="UP000291343">
    <property type="component" value="Unassembled WGS sequence"/>
</dbReference>
<reference evidence="2 3" key="1">
    <citation type="journal article" date="2017" name="Gigascience">
        <title>Genome sequence of the small brown planthopper, Laodelphax striatellus.</title>
        <authorList>
            <person name="Zhu J."/>
            <person name="Jiang F."/>
            <person name="Wang X."/>
            <person name="Yang P."/>
            <person name="Bao Y."/>
            <person name="Zhao W."/>
            <person name="Wang W."/>
            <person name="Lu H."/>
            <person name="Wang Q."/>
            <person name="Cui N."/>
            <person name="Li J."/>
            <person name="Chen X."/>
            <person name="Luo L."/>
            <person name="Yu J."/>
            <person name="Kang L."/>
            <person name="Cui F."/>
        </authorList>
    </citation>
    <scope>NUCLEOTIDE SEQUENCE [LARGE SCALE GENOMIC DNA]</scope>
    <source>
        <strain evidence="2">Lst14</strain>
    </source>
</reference>
<sequence>MVKKKNVHSLRKQKSCATRQQTPTAHVQKHGSADSVLREALRKKYSVVCCYAARLVNNNSVVCLCGLSPANIWLEKASHK</sequence>
<dbReference type="AlphaFoldDB" id="A0A482XQQ6"/>
<feature type="compositionally biased region" description="Basic residues" evidence="1">
    <location>
        <begin position="1"/>
        <end position="14"/>
    </location>
</feature>
<evidence type="ECO:0000313" key="2">
    <source>
        <dbReference type="EMBL" id="RZF47768.1"/>
    </source>
</evidence>
<protein>
    <submittedName>
        <fullName evidence="2">Uncharacterized protein</fullName>
    </submittedName>
</protein>
<name>A0A482XQQ6_LAOST</name>